<organism evidence="2 3">
    <name type="scientific">Peribacillus simplex</name>
    <dbReference type="NCBI Taxonomy" id="1478"/>
    <lineage>
        <taxon>Bacteria</taxon>
        <taxon>Bacillati</taxon>
        <taxon>Bacillota</taxon>
        <taxon>Bacilli</taxon>
        <taxon>Bacillales</taxon>
        <taxon>Bacillaceae</taxon>
        <taxon>Peribacillus</taxon>
    </lineage>
</organism>
<dbReference type="EMBL" id="CAKKMG010000005">
    <property type="protein sequence ID" value="CAH0153296.1"/>
    <property type="molecule type" value="Genomic_DNA"/>
</dbReference>
<evidence type="ECO:0000313" key="3">
    <source>
        <dbReference type="Proteomes" id="UP000789326"/>
    </source>
</evidence>
<dbReference type="AlphaFoldDB" id="A0A9W4KPP4"/>
<reference evidence="2" key="1">
    <citation type="submission" date="2021-11" db="EMBL/GenBank/DDBJ databases">
        <authorList>
            <person name="Bulgarelli D."/>
        </authorList>
    </citation>
    <scope>NUCLEOTIDE SEQUENCE</scope>
    <source>
        <strain evidence="2">Bi133</strain>
    </source>
</reference>
<feature type="transmembrane region" description="Helical" evidence="1">
    <location>
        <begin position="12"/>
        <end position="31"/>
    </location>
</feature>
<comment type="caution">
    <text evidence="2">The sequence shown here is derived from an EMBL/GenBank/DDBJ whole genome shotgun (WGS) entry which is preliminary data.</text>
</comment>
<keyword evidence="1" id="KW-0472">Membrane</keyword>
<evidence type="ECO:0008006" key="4">
    <source>
        <dbReference type="Google" id="ProtNLM"/>
    </source>
</evidence>
<keyword evidence="1" id="KW-0812">Transmembrane</keyword>
<proteinExistence type="predicted"/>
<evidence type="ECO:0000256" key="1">
    <source>
        <dbReference type="SAM" id="Phobius"/>
    </source>
</evidence>
<evidence type="ECO:0000313" key="2">
    <source>
        <dbReference type="EMBL" id="CAH0153296.1"/>
    </source>
</evidence>
<sequence>MSSGFNIADMIYQLFCLVFLILIIVGTVSLFRSMKQRKTRLDIMEKKMDDLHELIKRGKN</sequence>
<gene>
    <name evidence="2" type="ORF">SRABI133_00766</name>
</gene>
<dbReference type="RefSeq" id="WP_230300783.1">
    <property type="nucleotide sequence ID" value="NZ_CAKKMG010000005.1"/>
</dbReference>
<protein>
    <recommendedName>
        <fullName evidence="4">DUF4083 domain-containing protein</fullName>
    </recommendedName>
</protein>
<name>A0A9W4KPP4_9BACI</name>
<dbReference type="Proteomes" id="UP000789326">
    <property type="component" value="Unassembled WGS sequence"/>
</dbReference>
<keyword evidence="1" id="KW-1133">Transmembrane helix</keyword>
<accession>A0A9W4KPP4</accession>